<proteinExistence type="predicted"/>
<sequence>MSSDGEGPVLGDQPVESRCKMNKRLRICYSMEFLLSLSELDICKKLPRGFDESILSEFEDSSHDQQRVPGAFLSHGFRRSDYGSSPPTRADSGNYSRGMHGRWDSRSSGKSDKDSDSQSDWDSDSGRRYVSQSRRGWQAPEHDGLLGSGNFPRPSSYNPGGSSYSLNRSTEPYHPPRPYKAAPHPRSSTNDSLNDETFGSSDVTTEDRAEEERKRRASFELLRKEQQRAFQERQKTGPPKNDFDITSLMEDTSNGTHSNIHSESEKQRAPQSLSTDVQKSSIPIQIPGARPLVPPGFAGTMLDKKSSSAEGKGPMPDYGSSPAATNLTMSGSVFNSKENQVDDQMSVISTDVISENYVAEGSRDALPVNLVMLNQLGKKQSEGSAAAEPIRLDHDIVADDKVVGQSGHSNSILEKFFGSALTLDENPTTLNLKPQNVMDDAESPHAVHSSKFAHLFPEGGKGSTENLSSGRSNNLLSLVIGDEKAASPEALRSSGKMSAVLPVLTCEDLENSILSEFSEGGPNIQQTDEVLEISDDMIKPRKNNVDDHASQHLLSLLQKGGQEDKPLSLNLAATITGQSENRPADNTNGLQNNSEAAIGKTPLDGGQTSTLGALFGSALMKALKSDGAPVSAQGAGSARFDLVNPNESSLPVAGDKPMPPLGHDDLSSWNVAEDNISNLSRKRQSSLNMEEQFAIDDIQMETDKPQFRSKVAPGASIVGQPEKVRLPEDDSLVAGGDIFKLHGNLGRGSAKTEFPSYSSPFDIGGPRTALDSLFKDRNYIEQARPPFQVPFERRESDISFPDMQNPPFSHLQPNRFNHMGPIYNPQDSYTILNNPLMKQRESTLHIGTPPSHQIPRGMLRPTHQPSAGFDPAMLHPMMQQMHLPGSFPLSHQLQGTSSGPRSSHPNQQVSGLMQELNSVGFPFGHRPPSFSGMPPPGPEAGVVNNHPEALQRFLEMELRLNNKPVSPFPAAAPSHGQGLYGHDLDLSFRYR</sequence>
<accession>A0ACB9QGY7</accession>
<reference evidence="2" key="1">
    <citation type="journal article" date="2023" name="Front. Plant Sci.">
        <title>Chromosomal-level genome assembly of Melastoma candidum provides insights into trichome evolution.</title>
        <authorList>
            <person name="Zhong Y."/>
            <person name="Wu W."/>
            <person name="Sun C."/>
            <person name="Zou P."/>
            <person name="Liu Y."/>
            <person name="Dai S."/>
            <person name="Zhou R."/>
        </authorList>
    </citation>
    <scope>NUCLEOTIDE SEQUENCE [LARGE SCALE GENOMIC DNA]</scope>
</reference>
<organism evidence="1 2">
    <name type="scientific">Melastoma candidum</name>
    <dbReference type="NCBI Taxonomy" id="119954"/>
    <lineage>
        <taxon>Eukaryota</taxon>
        <taxon>Viridiplantae</taxon>
        <taxon>Streptophyta</taxon>
        <taxon>Embryophyta</taxon>
        <taxon>Tracheophyta</taxon>
        <taxon>Spermatophyta</taxon>
        <taxon>Magnoliopsida</taxon>
        <taxon>eudicotyledons</taxon>
        <taxon>Gunneridae</taxon>
        <taxon>Pentapetalae</taxon>
        <taxon>rosids</taxon>
        <taxon>malvids</taxon>
        <taxon>Myrtales</taxon>
        <taxon>Melastomataceae</taxon>
        <taxon>Melastomatoideae</taxon>
        <taxon>Melastomateae</taxon>
        <taxon>Melastoma</taxon>
    </lineage>
</organism>
<dbReference type="EMBL" id="CM042885">
    <property type="protein sequence ID" value="KAI4364717.1"/>
    <property type="molecule type" value="Genomic_DNA"/>
</dbReference>
<name>A0ACB9QGY7_9MYRT</name>
<keyword evidence="2" id="KW-1185">Reference proteome</keyword>
<dbReference type="Proteomes" id="UP001057402">
    <property type="component" value="Chromosome 6"/>
</dbReference>
<evidence type="ECO:0000313" key="1">
    <source>
        <dbReference type="EMBL" id="KAI4364717.1"/>
    </source>
</evidence>
<evidence type="ECO:0000313" key="2">
    <source>
        <dbReference type="Proteomes" id="UP001057402"/>
    </source>
</evidence>
<comment type="caution">
    <text evidence="1">The sequence shown here is derived from an EMBL/GenBank/DDBJ whole genome shotgun (WGS) entry which is preliminary data.</text>
</comment>
<protein>
    <submittedName>
        <fullName evidence="1">Uncharacterized protein</fullName>
    </submittedName>
</protein>
<gene>
    <name evidence="1" type="ORF">MLD38_020772</name>
</gene>